<evidence type="ECO:0000256" key="1">
    <source>
        <dbReference type="SAM" id="Phobius"/>
    </source>
</evidence>
<protein>
    <submittedName>
        <fullName evidence="2">Uncharacterized protein</fullName>
    </submittedName>
</protein>
<gene>
    <name evidence="2" type="ORF">ACFPBZ_24540</name>
</gene>
<sequence>MNPRAVATGLVAVVLLVGAAFSLMLGLDTSPSTGGLLVAPVALTRVVGGWVAAGVVLATAALLCVVDVVARVRTARPR</sequence>
<proteinExistence type="predicted"/>
<name>A0ABV9YRN2_9PSEU</name>
<reference evidence="3" key="1">
    <citation type="journal article" date="2019" name="Int. J. Syst. Evol. Microbiol.">
        <title>The Global Catalogue of Microorganisms (GCM) 10K type strain sequencing project: providing services to taxonomists for standard genome sequencing and annotation.</title>
        <authorList>
            <consortium name="The Broad Institute Genomics Platform"/>
            <consortium name="The Broad Institute Genome Sequencing Center for Infectious Disease"/>
            <person name="Wu L."/>
            <person name="Ma J."/>
        </authorList>
    </citation>
    <scope>NUCLEOTIDE SEQUENCE [LARGE SCALE GENOMIC DNA]</scope>
    <source>
        <strain evidence="3">CGMCC 4.7093</strain>
    </source>
</reference>
<comment type="caution">
    <text evidence="2">The sequence shown here is derived from an EMBL/GenBank/DDBJ whole genome shotgun (WGS) entry which is preliminary data.</text>
</comment>
<keyword evidence="1" id="KW-0812">Transmembrane</keyword>
<dbReference type="EMBL" id="JBHSIV010000036">
    <property type="protein sequence ID" value="MFC5065408.1"/>
    <property type="molecule type" value="Genomic_DNA"/>
</dbReference>
<keyword evidence="1" id="KW-1133">Transmembrane helix</keyword>
<feature type="transmembrane region" description="Helical" evidence="1">
    <location>
        <begin position="46"/>
        <end position="70"/>
    </location>
</feature>
<accession>A0ABV9YRN2</accession>
<organism evidence="2 3">
    <name type="scientific">Actinomycetospora atypica</name>
    <dbReference type="NCBI Taxonomy" id="1290095"/>
    <lineage>
        <taxon>Bacteria</taxon>
        <taxon>Bacillati</taxon>
        <taxon>Actinomycetota</taxon>
        <taxon>Actinomycetes</taxon>
        <taxon>Pseudonocardiales</taxon>
        <taxon>Pseudonocardiaceae</taxon>
        <taxon>Actinomycetospora</taxon>
    </lineage>
</organism>
<keyword evidence="3" id="KW-1185">Reference proteome</keyword>
<evidence type="ECO:0000313" key="2">
    <source>
        <dbReference type="EMBL" id="MFC5065408.1"/>
    </source>
</evidence>
<keyword evidence="1" id="KW-0472">Membrane</keyword>
<dbReference type="Proteomes" id="UP001595947">
    <property type="component" value="Unassembled WGS sequence"/>
</dbReference>
<dbReference type="RefSeq" id="WP_378038739.1">
    <property type="nucleotide sequence ID" value="NZ_JBHSIV010000036.1"/>
</dbReference>
<evidence type="ECO:0000313" key="3">
    <source>
        <dbReference type="Proteomes" id="UP001595947"/>
    </source>
</evidence>